<evidence type="ECO:0000256" key="5">
    <source>
        <dbReference type="ARBA" id="ARBA00023136"/>
    </source>
</evidence>
<sequence>METVGDYSMDDFLFYSIIYILFSLCVVFPPVEFMTSGFTITALFSGILGDEKFAFVAYHLRRTVLLLFVHSCLPWCKLSVRYVYLFFSLLLHNALRNLIYFVFLELVLEDPIFAIYPHTVIQWLADASMLFTLGFGAYLLVRYGRSWDSHPIVECLKRYDSSWHLVEKSINDEYRSMGSLVFSLSGKKVIVTNSWLLNVKNYTVDFAQISDIQLEAIEADVHNISFHEHSGGSVQFINIEVRSCTNKIRPFVIRIRTESFRDLKDKLNKPIALAREVVLLQSLDERFVEAFVEQVSLEECFGCASEKANVKLVKNCVDEDGQDIPICSPCYCRPMCKACIARIFAAKQDKAHPEHWLVGKASCPTCRSVFCVLDNLGSAIVWASRVSNLP</sequence>
<reference evidence="7 8" key="2">
    <citation type="submission" date="2018-10" db="EMBL/GenBank/DDBJ databases">
        <authorList>
            <consortium name="Pathogen Informatics"/>
        </authorList>
    </citation>
    <scope>NUCLEOTIDE SEQUENCE [LARGE SCALE GENOMIC DNA]</scope>
</reference>
<reference evidence="9" key="1">
    <citation type="submission" date="2017-02" db="UniProtKB">
        <authorList>
            <consortium name="WormBaseParasite"/>
        </authorList>
    </citation>
    <scope>IDENTIFICATION</scope>
</reference>
<dbReference type="PANTHER" id="PTHR31322">
    <property type="entry name" value="E3 UBIQUITIN-PROTEIN LIGASE TM129"/>
    <property type="match status" value="1"/>
</dbReference>
<dbReference type="GO" id="GO:0005783">
    <property type="term" value="C:endoplasmic reticulum"/>
    <property type="evidence" value="ECO:0007669"/>
    <property type="project" value="TreeGrafter"/>
</dbReference>
<feature type="transmembrane region" description="Helical" evidence="6">
    <location>
        <begin position="123"/>
        <end position="141"/>
    </location>
</feature>
<evidence type="ECO:0000313" key="9">
    <source>
        <dbReference type="WBParaSite" id="EVEC_0000908901-mRNA-1"/>
    </source>
</evidence>
<name>A0A0N4VEH9_ENTVE</name>
<evidence type="ECO:0000256" key="2">
    <source>
        <dbReference type="ARBA" id="ARBA00007332"/>
    </source>
</evidence>
<dbReference type="PANTHER" id="PTHR31322:SF2">
    <property type="entry name" value="E3 UBIQUITIN-PROTEIN LIGASE TM129"/>
    <property type="match status" value="1"/>
</dbReference>
<evidence type="ECO:0000256" key="6">
    <source>
        <dbReference type="SAM" id="Phobius"/>
    </source>
</evidence>
<dbReference type="InterPro" id="IPR018801">
    <property type="entry name" value="TM129"/>
</dbReference>
<dbReference type="Proteomes" id="UP000274131">
    <property type="component" value="Unassembled WGS sequence"/>
</dbReference>
<keyword evidence="3 6" id="KW-0812">Transmembrane</keyword>
<protein>
    <submittedName>
        <fullName evidence="9">RING-type domain-containing protein</fullName>
    </submittedName>
</protein>
<proteinExistence type="inferred from homology"/>
<dbReference type="AlphaFoldDB" id="A0A0N4VEH9"/>
<dbReference type="GO" id="GO:0016020">
    <property type="term" value="C:membrane"/>
    <property type="evidence" value="ECO:0007669"/>
    <property type="project" value="UniProtKB-SubCell"/>
</dbReference>
<keyword evidence="5 6" id="KW-0472">Membrane</keyword>
<evidence type="ECO:0000313" key="7">
    <source>
        <dbReference type="EMBL" id="VDD93779.1"/>
    </source>
</evidence>
<organism evidence="9">
    <name type="scientific">Enterobius vermicularis</name>
    <name type="common">Human pinworm</name>
    <dbReference type="NCBI Taxonomy" id="51028"/>
    <lineage>
        <taxon>Eukaryota</taxon>
        <taxon>Metazoa</taxon>
        <taxon>Ecdysozoa</taxon>
        <taxon>Nematoda</taxon>
        <taxon>Chromadorea</taxon>
        <taxon>Rhabditida</taxon>
        <taxon>Spirurina</taxon>
        <taxon>Oxyuridomorpha</taxon>
        <taxon>Oxyuroidea</taxon>
        <taxon>Oxyuridae</taxon>
        <taxon>Enterobius</taxon>
    </lineage>
</organism>
<dbReference type="GO" id="GO:0016567">
    <property type="term" value="P:protein ubiquitination"/>
    <property type="evidence" value="ECO:0007669"/>
    <property type="project" value="InterPro"/>
</dbReference>
<comment type="similarity">
    <text evidence="2">Belongs to the TMEM129 family.</text>
</comment>
<feature type="transmembrane region" description="Helical" evidence="6">
    <location>
        <begin position="12"/>
        <end position="31"/>
    </location>
</feature>
<accession>A0A0N4VEH9</accession>
<feature type="transmembrane region" description="Helical" evidence="6">
    <location>
        <begin position="82"/>
        <end position="103"/>
    </location>
</feature>
<keyword evidence="8" id="KW-1185">Reference proteome</keyword>
<keyword evidence="4 6" id="KW-1133">Transmembrane helix</keyword>
<evidence type="ECO:0000256" key="4">
    <source>
        <dbReference type="ARBA" id="ARBA00022989"/>
    </source>
</evidence>
<dbReference type="Pfam" id="PF10272">
    <property type="entry name" value="Tmpp129"/>
    <property type="match status" value="1"/>
</dbReference>
<dbReference type="GO" id="GO:0061630">
    <property type="term" value="F:ubiquitin protein ligase activity"/>
    <property type="evidence" value="ECO:0007669"/>
    <property type="project" value="InterPro"/>
</dbReference>
<evidence type="ECO:0000256" key="1">
    <source>
        <dbReference type="ARBA" id="ARBA00004141"/>
    </source>
</evidence>
<dbReference type="EMBL" id="UXUI01009467">
    <property type="protein sequence ID" value="VDD93779.1"/>
    <property type="molecule type" value="Genomic_DNA"/>
</dbReference>
<evidence type="ECO:0000256" key="3">
    <source>
        <dbReference type="ARBA" id="ARBA00022692"/>
    </source>
</evidence>
<comment type="subcellular location">
    <subcellularLocation>
        <location evidence="1">Membrane</location>
        <topology evidence="1">Multi-pass membrane protein</topology>
    </subcellularLocation>
</comment>
<dbReference type="STRING" id="51028.A0A0N4VEH9"/>
<feature type="transmembrane region" description="Helical" evidence="6">
    <location>
        <begin position="37"/>
        <end position="61"/>
    </location>
</feature>
<evidence type="ECO:0000313" key="8">
    <source>
        <dbReference type="Proteomes" id="UP000274131"/>
    </source>
</evidence>
<dbReference type="WBParaSite" id="EVEC_0000908901-mRNA-1">
    <property type="protein sequence ID" value="EVEC_0000908901-mRNA-1"/>
    <property type="gene ID" value="EVEC_0000908901"/>
</dbReference>
<dbReference type="OrthoDB" id="10055027at2759"/>
<gene>
    <name evidence="7" type="ORF">EVEC_LOCUS8530</name>
</gene>